<keyword evidence="2" id="KW-0813">Transport</keyword>
<name>A0A4P6M0G0_9FIRM</name>
<accession>A0A4P6M0G0</accession>
<dbReference type="GO" id="GO:0005524">
    <property type="term" value="F:ATP binding"/>
    <property type="evidence" value="ECO:0007669"/>
    <property type="project" value="UniProtKB-KW"/>
</dbReference>
<dbReference type="Proteomes" id="UP000289794">
    <property type="component" value="Chromosome"/>
</dbReference>
<feature type="domain" description="ABC transporter" evidence="5">
    <location>
        <begin position="5"/>
        <end position="252"/>
    </location>
</feature>
<dbReference type="PANTHER" id="PTHR42798">
    <property type="entry name" value="LIPOPROTEIN-RELEASING SYSTEM ATP-BINDING PROTEIN LOLD"/>
    <property type="match status" value="1"/>
</dbReference>
<dbReference type="InterPro" id="IPR003439">
    <property type="entry name" value="ABC_transporter-like_ATP-bd"/>
</dbReference>
<evidence type="ECO:0000256" key="1">
    <source>
        <dbReference type="ARBA" id="ARBA00005417"/>
    </source>
</evidence>
<sequence>MTEVLRAEQIEKYYGTKENLKKALDGLSFQVEEGEFTGIMGASGSGKTTLLNCISTVDCVSAGHIYLNTGKQGALGVMDITAVEQGAQAKFRRENLGFVVQDFNLLDRLTIEENIALPLVLLGMPAEKVHAKSVEMMERLGIAEIASRFPYQVSGGQKQRCACARALIKKPRILLADEPTGALDSRSSRQLMGLLEELNRELQVTILMVTHDSYCASFGRRVLFLKDGRIFNEIVRGEKEQREFYEEILQVQSLLGGEVSC</sequence>
<proteinExistence type="inferred from homology"/>
<dbReference type="SMART" id="SM00382">
    <property type="entry name" value="AAA"/>
    <property type="match status" value="1"/>
</dbReference>
<dbReference type="FunFam" id="3.40.50.300:FF:000032">
    <property type="entry name" value="Export ABC transporter ATP-binding protein"/>
    <property type="match status" value="1"/>
</dbReference>
<dbReference type="InterPro" id="IPR003593">
    <property type="entry name" value="AAA+_ATPase"/>
</dbReference>
<dbReference type="Pfam" id="PF00005">
    <property type="entry name" value="ABC_tran"/>
    <property type="match status" value="1"/>
</dbReference>
<evidence type="ECO:0000256" key="4">
    <source>
        <dbReference type="ARBA" id="ARBA00022840"/>
    </source>
</evidence>
<dbReference type="AlphaFoldDB" id="A0A4P6M0G0"/>
<dbReference type="GO" id="GO:0098796">
    <property type="term" value="C:membrane protein complex"/>
    <property type="evidence" value="ECO:0007669"/>
    <property type="project" value="UniProtKB-ARBA"/>
</dbReference>
<dbReference type="PANTHER" id="PTHR42798:SF7">
    <property type="entry name" value="ALPHA-D-RIBOSE 1-METHYLPHOSPHONATE 5-TRIPHOSPHATE SYNTHASE SUBUNIT PHNL"/>
    <property type="match status" value="1"/>
</dbReference>
<protein>
    <submittedName>
        <fullName evidence="6">Bacitracin export ATP-binding protein BceA</fullName>
    </submittedName>
</protein>
<dbReference type="PROSITE" id="PS50893">
    <property type="entry name" value="ABC_TRANSPORTER_2"/>
    <property type="match status" value="1"/>
</dbReference>
<dbReference type="InterPro" id="IPR017911">
    <property type="entry name" value="MacB-like_ATP-bd"/>
</dbReference>
<dbReference type="SUPFAM" id="SSF52540">
    <property type="entry name" value="P-loop containing nucleoside triphosphate hydrolases"/>
    <property type="match status" value="1"/>
</dbReference>
<evidence type="ECO:0000259" key="5">
    <source>
        <dbReference type="PROSITE" id="PS50893"/>
    </source>
</evidence>
<evidence type="ECO:0000313" key="6">
    <source>
        <dbReference type="EMBL" id="QBE96893.1"/>
    </source>
</evidence>
<keyword evidence="3" id="KW-0547">Nucleotide-binding</keyword>
<organism evidence="6 7">
    <name type="scientific">Blautia producta</name>
    <dbReference type="NCBI Taxonomy" id="33035"/>
    <lineage>
        <taxon>Bacteria</taxon>
        <taxon>Bacillati</taxon>
        <taxon>Bacillota</taxon>
        <taxon>Clostridia</taxon>
        <taxon>Lachnospirales</taxon>
        <taxon>Lachnospiraceae</taxon>
        <taxon>Blautia</taxon>
    </lineage>
</organism>
<dbReference type="CDD" id="cd03255">
    <property type="entry name" value="ABC_MJ0796_LolCDE_FtsE"/>
    <property type="match status" value="1"/>
</dbReference>
<comment type="similarity">
    <text evidence="1">Belongs to the ABC transporter superfamily.</text>
</comment>
<keyword evidence="4 6" id="KW-0067">ATP-binding</keyword>
<dbReference type="GO" id="GO:0022857">
    <property type="term" value="F:transmembrane transporter activity"/>
    <property type="evidence" value="ECO:0007669"/>
    <property type="project" value="UniProtKB-ARBA"/>
</dbReference>
<dbReference type="EMBL" id="CP035945">
    <property type="protein sequence ID" value="QBE96893.1"/>
    <property type="molecule type" value="Genomic_DNA"/>
</dbReference>
<dbReference type="KEGG" id="bpro:PMF13cell1_02440"/>
<gene>
    <name evidence="6" type="primary">bceA_3</name>
    <name evidence="6" type="ORF">PMF13cell1_02440</name>
</gene>
<evidence type="ECO:0000256" key="3">
    <source>
        <dbReference type="ARBA" id="ARBA00022741"/>
    </source>
</evidence>
<dbReference type="Gene3D" id="3.40.50.300">
    <property type="entry name" value="P-loop containing nucleotide triphosphate hydrolases"/>
    <property type="match status" value="1"/>
</dbReference>
<dbReference type="GO" id="GO:0016887">
    <property type="term" value="F:ATP hydrolysis activity"/>
    <property type="evidence" value="ECO:0007669"/>
    <property type="project" value="InterPro"/>
</dbReference>
<reference evidence="6 7" key="1">
    <citation type="submission" date="2019-01" db="EMBL/GenBank/DDBJ databases">
        <title>PMF-metabolizing Aryl O-demethylase.</title>
        <authorList>
            <person name="Kim M."/>
        </authorList>
    </citation>
    <scope>NUCLEOTIDE SEQUENCE [LARGE SCALE GENOMIC DNA]</scope>
    <source>
        <strain evidence="6 7">PMF1</strain>
    </source>
</reference>
<evidence type="ECO:0000256" key="2">
    <source>
        <dbReference type="ARBA" id="ARBA00022448"/>
    </source>
</evidence>
<evidence type="ECO:0000313" key="7">
    <source>
        <dbReference type="Proteomes" id="UP000289794"/>
    </source>
</evidence>
<dbReference type="RefSeq" id="WP_130183013.1">
    <property type="nucleotide sequence ID" value="NZ_CP035945.1"/>
</dbReference>
<dbReference type="InterPro" id="IPR027417">
    <property type="entry name" value="P-loop_NTPase"/>
</dbReference>